<proteinExistence type="predicted"/>
<evidence type="ECO:0008006" key="4">
    <source>
        <dbReference type="Google" id="ProtNLM"/>
    </source>
</evidence>
<dbReference type="SUPFAM" id="SSF53098">
    <property type="entry name" value="Ribonuclease H-like"/>
    <property type="match status" value="1"/>
</dbReference>
<dbReference type="STRING" id="200324.A0A2N5W2B7"/>
<sequence length="203" mass="23170">MALLSTSLEPMFDPMIQITKKYLNLAINCNTVALATFLHPAWRMMLFKLDFPTHVLCINKLIQEKFSRCKMYLNSLHPQTPPVAAQSDVNSKAEDGQSDSDDDQYKFFPPDLQAVAINTKIERYNNGDFPLDKKGDLLGWWKVHCKDFPILGTLARDYSYEWHLSVRPPLQNLNGRRGPGVCPRGVVNLNKDHIFEVFGGCRI</sequence>
<feature type="region of interest" description="Disordered" evidence="1">
    <location>
        <begin position="81"/>
        <end position="102"/>
    </location>
</feature>
<name>A0A2N5W2B7_9BASI</name>
<evidence type="ECO:0000313" key="2">
    <source>
        <dbReference type="EMBL" id="PLW56403.1"/>
    </source>
</evidence>
<organism evidence="2 3">
    <name type="scientific">Puccinia coronata f. sp. avenae</name>
    <dbReference type="NCBI Taxonomy" id="200324"/>
    <lineage>
        <taxon>Eukaryota</taxon>
        <taxon>Fungi</taxon>
        <taxon>Dikarya</taxon>
        <taxon>Basidiomycota</taxon>
        <taxon>Pucciniomycotina</taxon>
        <taxon>Pucciniomycetes</taxon>
        <taxon>Pucciniales</taxon>
        <taxon>Pucciniaceae</taxon>
        <taxon>Puccinia</taxon>
    </lineage>
</organism>
<accession>A0A2N5W2B7</accession>
<keyword evidence="3" id="KW-1185">Reference proteome</keyword>
<dbReference type="Proteomes" id="UP000235388">
    <property type="component" value="Unassembled WGS sequence"/>
</dbReference>
<dbReference type="InterPro" id="IPR012337">
    <property type="entry name" value="RNaseH-like_sf"/>
</dbReference>
<comment type="caution">
    <text evidence="2">The sequence shown here is derived from an EMBL/GenBank/DDBJ whole genome shotgun (WGS) entry which is preliminary data.</text>
</comment>
<reference evidence="2 3" key="1">
    <citation type="submission" date="2017-11" db="EMBL/GenBank/DDBJ databases">
        <title>De novo assembly and phasing of dikaryotic genomes from two isolates of Puccinia coronata f. sp. avenae, the causal agent of oat crown rust.</title>
        <authorList>
            <person name="Miller M.E."/>
            <person name="Zhang Y."/>
            <person name="Omidvar V."/>
            <person name="Sperschneider J."/>
            <person name="Schwessinger B."/>
            <person name="Raley C."/>
            <person name="Palmer J.M."/>
            <person name="Garnica D."/>
            <person name="Upadhyaya N."/>
            <person name="Rathjen J."/>
            <person name="Taylor J.M."/>
            <person name="Park R.F."/>
            <person name="Dodds P.N."/>
            <person name="Hirsch C.D."/>
            <person name="Kianian S.F."/>
            <person name="Figueroa M."/>
        </authorList>
    </citation>
    <scope>NUCLEOTIDE SEQUENCE [LARGE SCALE GENOMIC DNA]</scope>
    <source>
        <strain evidence="2">12NC29</strain>
    </source>
</reference>
<protein>
    <recommendedName>
        <fullName evidence="4">HAT C-terminal dimerisation domain-containing protein</fullName>
    </recommendedName>
</protein>
<gene>
    <name evidence="2" type="ORF">PCANC_03416</name>
</gene>
<dbReference type="OrthoDB" id="2506739at2759"/>
<dbReference type="AlphaFoldDB" id="A0A2N5W2B7"/>
<evidence type="ECO:0000313" key="3">
    <source>
        <dbReference type="Proteomes" id="UP000235388"/>
    </source>
</evidence>
<dbReference type="EMBL" id="PGCJ01000021">
    <property type="protein sequence ID" value="PLW56403.1"/>
    <property type="molecule type" value="Genomic_DNA"/>
</dbReference>
<evidence type="ECO:0000256" key="1">
    <source>
        <dbReference type="SAM" id="MobiDB-lite"/>
    </source>
</evidence>